<accession>A0A5A7SSB7</accession>
<reference evidence="3 4" key="1">
    <citation type="submission" date="2019-08" db="EMBL/GenBank/DDBJ databases">
        <title>Draft genome sequences of two oriental melons (Cucumis melo L. var makuwa).</title>
        <authorList>
            <person name="Kwon S.-Y."/>
        </authorList>
    </citation>
    <scope>NUCLEOTIDE SEQUENCE [LARGE SCALE GENOMIC DNA]</scope>
    <source>
        <strain evidence="4">cv. Chang Bougi</strain>
        <strain evidence="3">cv. SW 3</strain>
        <tissue evidence="1">Leaf</tissue>
    </source>
</reference>
<evidence type="ECO:0000313" key="1">
    <source>
        <dbReference type="EMBL" id="KAA0032065.1"/>
    </source>
</evidence>
<organism evidence="1 3">
    <name type="scientific">Cucumis melo var. makuwa</name>
    <name type="common">Oriental melon</name>
    <dbReference type="NCBI Taxonomy" id="1194695"/>
    <lineage>
        <taxon>Eukaryota</taxon>
        <taxon>Viridiplantae</taxon>
        <taxon>Streptophyta</taxon>
        <taxon>Embryophyta</taxon>
        <taxon>Tracheophyta</taxon>
        <taxon>Spermatophyta</taxon>
        <taxon>Magnoliopsida</taxon>
        <taxon>eudicotyledons</taxon>
        <taxon>Gunneridae</taxon>
        <taxon>Pentapetalae</taxon>
        <taxon>rosids</taxon>
        <taxon>fabids</taxon>
        <taxon>Cucurbitales</taxon>
        <taxon>Cucurbitaceae</taxon>
        <taxon>Benincaseae</taxon>
        <taxon>Cucumis</taxon>
    </lineage>
</organism>
<protein>
    <submittedName>
        <fullName evidence="1">Gag-pol polyprotein</fullName>
    </submittedName>
</protein>
<proteinExistence type="predicted"/>
<dbReference type="EMBL" id="SSTD01009863">
    <property type="protein sequence ID" value="TYK13557.1"/>
    <property type="molecule type" value="Genomic_DNA"/>
</dbReference>
<evidence type="ECO:0000313" key="2">
    <source>
        <dbReference type="EMBL" id="TYK13557.1"/>
    </source>
</evidence>
<evidence type="ECO:0000313" key="4">
    <source>
        <dbReference type="Proteomes" id="UP000321947"/>
    </source>
</evidence>
<comment type="caution">
    <text evidence="1">The sequence shown here is derived from an EMBL/GenBank/DDBJ whole genome shotgun (WGS) entry which is preliminary data.</text>
</comment>
<dbReference type="Proteomes" id="UP000321393">
    <property type="component" value="Unassembled WGS sequence"/>
</dbReference>
<dbReference type="EMBL" id="SSTE01021882">
    <property type="protein sequence ID" value="KAA0032065.1"/>
    <property type="molecule type" value="Genomic_DNA"/>
</dbReference>
<name>A0A5A7SSB7_CUCMM</name>
<sequence length="98" mass="11046">MHSGRVSSQTPSRRITHAFWGSMKASCKIMEIIREGPSTSRPPVLDSKNYSYWKPCMIFFIKTLDGRAWRALVAGYEPLMITVDGVSVPKPEVDWADA</sequence>
<gene>
    <name evidence="2" type="ORF">E5676_scaffold299G00340</name>
    <name evidence="1" type="ORF">E6C27_scaffold223G00290</name>
</gene>
<dbReference type="Proteomes" id="UP000321947">
    <property type="component" value="Unassembled WGS sequence"/>
</dbReference>
<evidence type="ECO:0000313" key="3">
    <source>
        <dbReference type="Proteomes" id="UP000321393"/>
    </source>
</evidence>
<dbReference type="AlphaFoldDB" id="A0A5A7SSB7"/>